<gene>
    <name evidence="1" type="ORF">GCM10011534_27250</name>
</gene>
<sequence length="317" mass="34782">MGGFRTFLTGLAVTALLAGCEQGLQTSLTPKARPVVLPKPVEERPKPSARSEELTRYYAGVQADLLAQGLLRQDGGGIDTPFNTRQLAENFERIALYDEYARGAGLRTASDAPSHLRRWVLPVRVNVEFGDTVPEEIRATDSAYIADYAARLGRLTGHPVTMARGASANFHVLVMGEDDRGPAIRRIRQLVPNISDSSVDIFRTLPRSIHCLVVAFSGGSSDYEYRKAIAFVRAEHPDLMRRSCYHEEMAQGLGLANDSPNARPSIFNDDDEFALLTTHDELLLRMLYDTRLSTGMTPAQARPIVQEIAEGLSGGPS</sequence>
<proteinExistence type="predicted"/>
<evidence type="ECO:0008006" key="3">
    <source>
        <dbReference type="Google" id="ProtNLM"/>
    </source>
</evidence>
<reference evidence="1" key="2">
    <citation type="submission" date="2020-09" db="EMBL/GenBank/DDBJ databases">
        <authorList>
            <person name="Sun Q."/>
            <person name="Zhou Y."/>
        </authorList>
    </citation>
    <scope>NUCLEOTIDE SEQUENCE</scope>
    <source>
        <strain evidence="1">CGMCC 1.6293</strain>
    </source>
</reference>
<evidence type="ECO:0000313" key="2">
    <source>
        <dbReference type="Proteomes" id="UP000649829"/>
    </source>
</evidence>
<dbReference type="Pfam" id="PF11150">
    <property type="entry name" value="DUF2927"/>
    <property type="match status" value="1"/>
</dbReference>
<dbReference type="EMBL" id="BMLF01000002">
    <property type="protein sequence ID" value="GGM04041.1"/>
    <property type="molecule type" value="Genomic_DNA"/>
</dbReference>
<reference evidence="1" key="1">
    <citation type="journal article" date="2014" name="Int. J. Syst. Evol. Microbiol.">
        <title>Complete genome sequence of Corynebacterium casei LMG S-19264T (=DSM 44701T), isolated from a smear-ripened cheese.</title>
        <authorList>
            <consortium name="US DOE Joint Genome Institute (JGI-PGF)"/>
            <person name="Walter F."/>
            <person name="Albersmeier A."/>
            <person name="Kalinowski J."/>
            <person name="Ruckert C."/>
        </authorList>
    </citation>
    <scope>NUCLEOTIDE SEQUENCE</scope>
    <source>
        <strain evidence="1">CGMCC 1.6293</strain>
    </source>
</reference>
<name>A0A917SXZ8_9RHOB</name>
<accession>A0A917SXZ8</accession>
<dbReference type="Proteomes" id="UP000649829">
    <property type="component" value="Unassembled WGS sequence"/>
</dbReference>
<dbReference type="InterPro" id="IPR021323">
    <property type="entry name" value="DUF2927"/>
</dbReference>
<keyword evidence="2" id="KW-1185">Reference proteome</keyword>
<organism evidence="1 2">
    <name type="scientific">Pseudooceanicola nanhaiensis</name>
    <dbReference type="NCBI Taxonomy" id="375761"/>
    <lineage>
        <taxon>Bacteria</taxon>
        <taxon>Pseudomonadati</taxon>
        <taxon>Pseudomonadota</taxon>
        <taxon>Alphaproteobacteria</taxon>
        <taxon>Rhodobacterales</taxon>
        <taxon>Paracoccaceae</taxon>
        <taxon>Pseudooceanicola</taxon>
    </lineage>
</organism>
<protein>
    <recommendedName>
        <fullName evidence="3">DUF2927 domain-containing protein</fullName>
    </recommendedName>
</protein>
<evidence type="ECO:0000313" key="1">
    <source>
        <dbReference type="EMBL" id="GGM04041.1"/>
    </source>
</evidence>
<comment type="caution">
    <text evidence="1">The sequence shown here is derived from an EMBL/GenBank/DDBJ whole genome shotgun (WGS) entry which is preliminary data.</text>
</comment>
<dbReference type="PROSITE" id="PS51257">
    <property type="entry name" value="PROKAR_LIPOPROTEIN"/>
    <property type="match status" value="1"/>
</dbReference>
<dbReference type="AlphaFoldDB" id="A0A917SXZ8"/>